<evidence type="ECO:0000256" key="5">
    <source>
        <dbReference type="SAM" id="MobiDB-lite"/>
    </source>
</evidence>
<dbReference type="SMART" id="SM00389">
    <property type="entry name" value="HOX"/>
    <property type="match status" value="1"/>
</dbReference>
<keyword evidence="8" id="KW-1185">Reference proteome</keyword>
<keyword evidence="2 4" id="KW-0371">Homeobox</keyword>
<dbReference type="AlphaFoldDB" id="A0A6A5KB18"/>
<dbReference type="GO" id="GO:0000981">
    <property type="term" value="F:DNA-binding transcription factor activity, RNA polymerase II-specific"/>
    <property type="evidence" value="ECO:0007669"/>
    <property type="project" value="InterPro"/>
</dbReference>
<gene>
    <name evidence="7" type="ORF">BDW02DRAFT_631203</name>
</gene>
<evidence type="ECO:0000313" key="7">
    <source>
        <dbReference type="EMBL" id="KAF1833451.1"/>
    </source>
</evidence>
<feature type="region of interest" description="Disordered" evidence="5">
    <location>
        <begin position="142"/>
        <end position="189"/>
    </location>
</feature>
<dbReference type="PANTHER" id="PTHR11850">
    <property type="entry name" value="HOMEOBOX PROTEIN TRANSCRIPTION FACTORS"/>
    <property type="match status" value="1"/>
</dbReference>
<evidence type="ECO:0000256" key="3">
    <source>
        <dbReference type="ARBA" id="ARBA00023242"/>
    </source>
</evidence>
<dbReference type="PROSITE" id="PS00027">
    <property type="entry name" value="HOMEOBOX_1"/>
    <property type="match status" value="1"/>
</dbReference>
<evidence type="ECO:0000256" key="1">
    <source>
        <dbReference type="ARBA" id="ARBA00023125"/>
    </source>
</evidence>
<evidence type="ECO:0000256" key="2">
    <source>
        <dbReference type="ARBA" id="ARBA00023155"/>
    </source>
</evidence>
<feature type="compositionally biased region" description="Polar residues" evidence="5">
    <location>
        <begin position="378"/>
        <end position="394"/>
    </location>
</feature>
<dbReference type="InterPro" id="IPR001356">
    <property type="entry name" value="HD"/>
</dbReference>
<feature type="compositionally biased region" description="Basic and acidic residues" evidence="5">
    <location>
        <begin position="163"/>
        <end position="173"/>
    </location>
</feature>
<dbReference type="SUPFAM" id="SSF46689">
    <property type="entry name" value="Homeodomain-like"/>
    <property type="match status" value="1"/>
</dbReference>
<reference evidence="7" key="1">
    <citation type="submission" date="2020-01" db="EMBL/GenBank/DDBJ databases">
        <authorList>
            <consortium name="DOE Joint Genome Institute"/>
            <person name="Haridas S."/>
            <person name="Albert R."/>
            <person name="Binder M."/>
            <person name="Bloem J."/>
            <person name="Labutti K."/>
            <person name="Salamov A."/>
            <person name="Andreopoulos B."/>
            <person name="Baker S.E."/>
            <person name="Barry K."/>
            <person name="Bills G."/>
            <person name="Bluhm B.H."/>
            <person name="Cannon C."/>
            <person name="Castanera R."/>
            <person name="Culley D.E."/>
            <person name="Daum C."/>
            <person name="Ezra D."/>
            <person name="Gonzalez J.B."/>
            <person name="Henrissat B."/>
            <person name="Kuo A."/>
            <person name="Liang C."/>
            <person name="Lipzen A."/>
            <person name="Lutzoni F."/>
            <person name="Magnuson J."/>
            <person name="Mondo S."/>
            <person name="Nolan M."/>
            <person name="Ohm R."/>
            <person name="Pangilinan J."/>
            <person name="Park H.-J."/>
            <person name="Ramirez L."/>
            <person name="Alfaro M."/>
            <person name="Sun H."/>
            <person name="Tritt A."/>
            <person name="Yoshinaga Y."/>
            <person name="Zwiers L.-H."/>
            <person name="Turgeon B.G."/>
            <person name="Goodwin S.B."/>
            <person name="Spatafora J.W."/>
            <person name="Crous P.W."/>
            <person name="Grigoriev I.V."/>
        </authorList>
    </citation>
    <scope>NUCLEOTIDE SEQUENCE</scope>
    <source>
        <strain evidence="7">P77</strain>
    </source>
</reference>
<evidence type="ECO:0000259" key="6">
    <source>
        <dbReference type="PROSITE" id="PS50071"/>
    </source>
</evidence>
<feature type="region of interest" description="Disordered" evidence="5">
    <location>
        <begin position="344"/>
        <end position="394"/>
    </location>
</feature>
<organism evidence="7 8">
    <name type="scientific">Decorospora gaudefroyi</name>
    <dbReference type="NCBI Taxonomy" id="184978"/>
    <lineage>
        <taxon>Eukaryota</taxon>
        <taxon>Fungi</taxon>
        <taxon>Dikarya</taxon>
        <taxon>Ascomycota</taxon>
        <taxon>Pezizomycotina</taxon>
        <taxon>Dothideomycetes</taxon>
        <taxon>Pleosporomycetidae</taxon>
        <taxon>Pleosporales</taxon>
        <taxon>Pleosporineae</taxon>
        <taxon>Pleosporaceae</taxon>
        <taxon>Decorospora</taxon>
    </lineage>
</organism>
<keyword evidence="3 4" id="KW-0539">Nucleus</keyword>
<dbReference type="OrthoDB" id="10056939at2759"/>
<sequence length="702" mass="77481">MASPALKNKAASIWSFDSGYGSSALEEDDNFQVDFPTESSSADPNLGAGFWNIQVEDQQLRLTRSESPIQPVTTKLNVFTTKVGSSSNTDFSFPLVSQEECVTCQLWDITNPGENLKCDECTGKESVGLEVVSPVTPELDGGLAVLRRDTPSASKSEHRSKHDGKFAVPRRDTPSASRSKHASQPEGKGRCSACEISALIDPTHSSTCASCTPYPNLLSLVAPPPSSKVKRSSARRPPSKLESHALRCLQNWLRENQNNPYPDTDTKRSLAQRCGITEKQVTTWFTNVRARRRLVNPTGHSNPASEDEGDHQSRLSSVASTSRIDNNTLSSYATPDDLCYSDVPQTANSNFGQPGPITSRRGKKKDYGQMIRVPPVAPQSSSIPPTPVSASTTNISSETGTWQCTFCYQPVAPKSWRRHEETQHRPKRKWTCLHTGPSITLPSIPATPAVCVFCTLPNPSDDHFRSSHRIIECMNKSADERTFLRPDHLRQHVKNFHKSALRDVVRDTWRREGAGTHVTETWICGFCAQTLTTWDKRETHIAGHFKDGLTMLDWRIDTQEQDLVQGSQNPRPSSSQGPSNVFTKLARSLTARSTTRPQQQHIDSQFANAWDSIPLPPDNPTTSDDNISPLPDMGFDSFMADVCGNPFEYSEPNASHLNEQGCYDQLVPSFTTDGDVDMGVEFGALTGGTLFLEDAEFSGGWY</sequence>
<dbReference type="GO" id="GO:0005634">
    <property type="term" value="C:nucleus"/>
    <property type="evidence" value="ECO:0007669"/>
    <property type="project" value="UniProtKB-SubCell"/>
</dbReference>
<dbReference type="InterPro" id="IPR008422">
    <property type="entry name" value="KN_HD"/>
</dbReference>
<dbReference type="Proteomes" id="UP000800040">
    <property type="component" value="Unassembled WGS sequence"/>
</dbReference>
<accession>A0A6A5KB18</accession>
<dbReference type="Pfam" id="PF05920">
    <property type="entry name" value="Homeobox_KN"/>
    <property type="match status" value="1"/>
</dbReference>
<dbReference type="GO" id="GO:0003677">
    <property type="term" value="F:DNA binding"/>
    <property type="evidence" value="ECO:0007669"/>
    <property type="project" value="UniProtKB-UniRule"/>
</dbReference>
<feature type="DNA-binding region" description="Homeobox" evidence="4">
    <location>
        <begin position="234"/>
        <end position="296"/>
    </location>
</feature>
<name>A0A6A5KB18_9PLEO</name>
<dbReference type="InterPro" id="IPR009057">
    <property type="entry name" value="Homeodomain-like_sf"/>
</dbReference>
<evidence type="ECO:0000313" key="8">
    <source>
        <dbReference type="Proteomes" id="UP000800040"/>
    </source>
</evidence>
<dbReference type="PROSITE" id="PS50071">
    <property type="entry name" value="HOMEOBOX_2"/>
    <property type="match status" value="1"/>
</dbReference>
<dbReference type="CDD" id="cd00086">
    <property type="entry name" value="homeodomain"/>
    <property type="match status" value="1"/>
</dbReference>
<dbReference type="EMBL" id="ML975318">
    <property type="protein sequence ID" value="KAF1833451.1"/>
    <property type="molecule type" value="Genomic_DNA"/>
</dbReference>
<feature type="domain" description="Homeobox" evidence="6">
    <location>
        <begin position="232"/>
        <end position="295"/>
    </location>
</feature>
<protein>
    <recommendedName>
        <fullName evidence="6">Homeobox domain-containing protein</fullName>
    </recommendedName>
</protein>
<evidence type="ECO:0000256" key="4">
    <source>
        <dbReference type="PROSITE-ProRule" id="PRU00108"/>
    </source>
</evidence>
<dbReference type="Gene3D" id="1.10.10.60">
    <property type="entry name" value="Homeodomain-like"/>
    <property type="match status" value="1"/>
</dbReference>
<dbReference type="InterPro" id="IPR050224">
    <property type="entry name" value="TALE_homeobox"/>
</dbReference>
<comment type="subcellular location">
    <subcellularLocation>
        <location evidence="4">Nucleus</location>
    </subcellularLocation>
</comment>
<dbReference type="InterPro" id="IPR017970">
    <property type="entry name" value="Homeobox_CS"/>
</dbReference>
<keyword evidence="1 4" id="KW-0238">DNA-binding</keyword>
<feature type="region of interest" description="Disordered" evidence="5">
    <location>
        <begin position="294"/>
        <end position="329"/>
    </location>
</feature>
<proteinExistence type="predicted"/>
<feature type="compositionally biased region" description="Polar residues" evidence="5">
    <location>
        <begin position="314"/>
        <end position="329"/>
    </location>
</feature>